<evidence type="ECO:0000256" key="3">
    <source>
        <dbReference type="ARBA" id="ARBA00023242"/>
    </source>
</evidence>
<evidence type="ECO:0000313" key="6">
    <source>
        <dbReference type="Proteomes" id="UP000693970"/>
    </source>
</evidence>
<dbReference type="EMBL" id="JAGRRH010000020">
    <property type="protein sequence ID" value="KAG7348690.1"/>
    <property type="molecule type" value="Genomic_DNA"/>
</dbReference>
<proteinExistence type="inferred from homology"/>
<dbReference type="Pfam" id="PF02792">
    <property type="entry name" value="Mago_nashi"/>
    <property type="match status" value="1"/>
</dbReference>
<dbReference type="EMBL" id="JAGRRH010000092">
    <property type="protein sequence ID" value="KAG7337190.1"/>
    <property type="molecule type" value="Genomic_DNA"/>
</dbReference>
<comment type="caution">
    <text evidence="4">The sequence shown here is derived from an EMBL/GenBank/DDBJ whole genome shotgun (WGS) entry which is preliminary data.</text>
</comment>
<comment type="similarity">
    <text evidence="2">Belongs to the mago nashi family.</text>
</comment>
<dbReference type="Proteomes" id="UP000693970">
    <property type="component" value="Unassembled WGS sequence"/>
</dbReference>
<keyword evidence="6" id="KW-1185">Reference proteome</keyword>
<evidence type="ECO:0000313" key="5">
    <source>
        <dbReference type="EMBL" id="KAG7348690.1"/>
    </source>
</evidence>
<dbReference type="AlphaFoldDB" id="A0A9K3K586"/>
<dbReference type="InterPro" id="IPR004023">
    <property type="entry name" value="Mago_nashi"/>
</dbReference>
<reference evidence="4" key="2">
    <citation type="submission" date="2021-04" db="EMBL/GenBank/DDBJ databases">
        <authorList>
            <person name="Podell S."/>
        </authorList>
    </citation>
    <scope>NUCLEOTIDE SEQUENCE</scope>
    <source>
        <strain evidence="4">Hildebrandi</strain>
    </source>
</reference>
<protein>
    <submittedName>
        <fullName evidence="4">Mago nashi-like protein</fullName>
    </submittedName>
</protein>
<dbReference type="GO" id="GO:0008380">
    <property type="term" value="P:RNA splicing"/>
    <property type="evidence" value="ECO:0007669"/>
    <property type="project" value="InterPro"/>
</dbReference>
<reference evidence="4" key="1">
    <citation type="journal article" date="2021" name="Sci. Rep.">
        <title>Diploid genomic architecture of Nitzschia inconspicua, an elite biomass production diatom.</title>
        <authorList>
            <person name="Oliver A."/>
            <person name="Podell S."/>
            <person name="Pinowska A."/>
            <person name="Traller J.C."/>
            <person name="Smith S.R."/>
            <person name="McClure R."/>
            <person name="Beliaev A."/>
            <person name="Bohutskyi P."/>
            <person name="Hill E.A."/>
            <person name="Rabines A."/>
            <person name="Zheng H."/>
            <person name="Allen L.Z."/>
            <person name="Kuo A."/>
            <person name="Grigoriev I.V."/>
            <person name="Allen A.E."/>
            <person name="Hazlebeck D."/>
            <person name="Allen E.E."/>
        </authorList>
    </citation>
    <scope>NUCLEOTIDE SEQUENCE</scope>
    <source>
        <strain evidence="4">Hildebrandi</strain>
    </source>
</reference>
<comment type="subcellular location">
    <subcellularLocation>
        <location evidence="1">Nucleus</location>
    </subcellularLocation>
</comment>
<keyword evidence="3" id="KW-0539">Nucleus</keyword>
<dbReference type="OrthoDB" id="6495301at2759"/>
<evidence type="ECO:0000256" key="1">
    <source>
        <dbReference type="ARBA" id="ARBA00004123"/>
    </source>
</evidence>
<accession>A0A9K3K586</accession>
<evidence type="ECO:0000313" key="4">
    <source>
        <dbReference type="EMBL" id="KAG7337190.1"/>
    </source>
</evidence>
<dbReference type="FunFam" id="3.30.1560.10:FF:000001">
    <property type="entry name" value="Protein mago nashi homolog"/>
    <property type="match status" value="1"/>
</dbReference>
<dbReference type="PANTHER" id="PTHR12638:SF0">
    <property type="entry name" value="MAGO HOMOLOG, EXON JUNCTION COMPLEX SUBUNIT-RELATED"/>
    <property type="match status" value="1"/>
</dbReference>
<dbReference type="GO" id="GO:0035145">
    <property type="term" value="C:exon-exon junction complex"/>
    <property type="evidence" value="ECO:0007669"/>
    <property type="project" value="InterPro"/>
</dbReference>
<gene>
    <name evidence="5" type="ORF">IV203_017395</name>
    <name evidence="4" type="ORF">IV203_017580</name>
</gene>
<organism evidence="4 6">
    <name type="scientific">Nitzschia inconspicua</name>
    <dbReference type="NCBI Taxonomy" id="303405"/>
    <lineage>
        <taxon>Eukaryota</taxon>
        <taxon>Sar</taxon>
        <taxon>Stramenopiles</taxon>
        <taxon>Ochrophyta</taxon>
        <taxon>Bacillariophyta</taxon>
        <taxon>Bacillariophyceae</taxon>
        <taxon>Bacillariophycidae</taxon>
        <taxon>Bacillariales</taxon>
        <taxon>Bacillariaceae</taxon>
        <taxon>Nitzschia</taxon>
    </lineage>
</organism>
<sequence>MTTDAGHNDEFYLRLYIGHKSKAYGHEFMEFEVCPSGNLRYANNSNYKDDSIIRREVSLGPAVVKELKRIIRISEISTVDDEQWDTPPMSARQQELEIKIGNEHIAFTCAEIMSLADIKDSRDPKGMTVLYYLTQDLKCFIQSLINLHFKIQPIPS</sequence>
<name>A0A9K3K586_9STRA</name>
<evidence type="ECO:0000256" key="2">
    <source>
        <dbReference type="ARBA" id="ARBA00009270"/>
    </source>
</evidence>
<dbReference type="PANTHER" id="PTHR12638">
    <property type="entry name" value="PROTEIN MAGO NASHI HOMOLOG"/>
    <property type="match status" value="1"/>
</dbReference>